<evidence type="ECO:0000259" key="1">
    <source>
        <dbReference type="Pfam" id="PF04230"/>
    </source>
</evidence>
<name>A0A9P3DFD8_MICAE</name>
<sequence>MYLINFKKLNGFMKVTIITTINHNVGDDFVREGIIYLLKQRFLGENLSIQNVHKHSPITSRYGFEWFRDLRFSRRVDPLLPLTLTKDRVLEADLLVQSGAPVYWSHEGGPNCADSEWFEPLIRRRYQKVKDRVPFINLAAGTCQKYHSDGREFLESKKDVNYIKELHSLTKITTVRDSLARKVLNSLGLDAPVIPCSSIFARDQLGIEPSDPSFVALNYMRGGAHYSFGQKIDYDKWEKAFREFYNQIKISERCIFVCHNQAEVNEARKIDSKANIFFSQDYVDYLRLYSQAKYGIMNRVHGAFMLASFGRPSFVVGNDSRACMAKEIGLRNAFVNDVDVTRLISEYQYLKNGADSFEERFSQIKTKAYQDYQSALIKLENLL</sequence>
<gene>
    <name evidence="2" type="ORF">BGM30_23060</name>
</gene>
<proteinExistence type="predicted"/>
<dbReference type="EMBL" id="BEYQ01000007">
    <property type="protein sequence ID" value="GBD53213.1"/>
    <property type="molecule type" value="Genomic_DNA"/>
</dbReference>
<accession>A0A9P3DFD8</accession>
<dbReference type="AlphaFoldDB" id="A0A9P3DFD8"/>
<evidence type="ECO:0000313" key="2">
    <source>
        <dbReference type="EMBL" id="GBD53213.1"/>
    </source>
</evidence>
<dbReference type="InterPro" id="IPR007345">
    <property type="entry name" value="Polysacch_pyruvyl_Trfase"/>
</dbReference>
<comment type="caution">
    <text evidence="2">The sequence shown here is derived from an EMBL/GenBank/DDBJ whole genome shotgun (WGS) entry which is preliminary data.</text>
</comment>
<reference evidence="3" key="1">
    <citation type="submission" date="2017-12" db="EMBL/GenBank/DDBJ databases">
        <title>Improved Draft Genome Sequence of Microcystis aeruginosa NIES-298, a Microcystin-Producing Cyanobacterium from Lake Kasumigaura, Japan.</title>
        <authorList>
            <person name="Yamaguchi H."/>
            <person name="Suzuki S."/>
            <person name="Kawachi M."/>
        </authorList>
    </citation>
    <scope>NUCLEOTIDE SEQUENCE [LARGE SCALE GENOMIC DNA]</scope>
    <source>
        <strain evidence="3">NIES-298</strain>
    </source>
</reference>
<dbReference type="Pfam" id="PF04230">
    <property type="entry name" value="PS_pyruv_trans"/>
    <property type="match status" value="1"/>
</dbReference>
<organism evidence="2 3">
    <name type="scientific">Microcystis aeruginosa NIES-298</name>
    <dbReference type="NCBI Taxonomy" id="449468"/>
    <lineage>
        <taxon>Bacteria</taxon>
        <taxon>Bacillati</taxon>
        <taxon>Cyanobacteriota</taxon>
        <taxon>Cyanophyceae</taxon>
        <taxon>Oscillatoriophycideae</taxon>
        <taxon>Chroococcales</taxon>
        <taxon>Microcystaceae</taxon>
        <taxon>Microcystis</taxon>
    </lineage>
</organism>
<dbReference type="RefSeq" id="WP_238406009.1">
    <property type="nucleotide sequence ID" value="NZ_BEIU01000023.1"/>
</dbReference>
<feature type="domain" description="Polysaccharide pyruvyl transferase" evidence="1">
    <location>
        <begin position="24"/>
        <end position="320"/>
    </location>
</feature>
<dbReference type="Proteomes" id="UP000236321">
    <property type="component" value="Unassembled WGS sequence"/>
</dbReference>
<evidence type="ECO:0000313" key="3">
    <source>
        <dbReference type="Proteomes" id="UP000236321"/>
    </source>
</evidence>
<protein>
    <recommendedName>
        <fullName evidence="1">Polysaccharide pyruvyl transferase domain-containing protein</fullName>
    </recommendedName>
</protein>